<keyword evidence="3" id="KW-0863">Zinc-finger</keyword>
<dbReference type="FunFam" id="3.30.160.60:FF:001268">
    <property type="entry name" value="Uncharacterized protein, isoform C"/>
    <property type="match status" value="1"/>
</dbReference>
<dbReference type="ExpressionAtlas" id="Q3KN37">
    <property type="expression patterns" value="baseline and differential"/>
</dbReference>
<feature type="domain" description="C2H2-type" evidence="7">
    <location>
        <begin position="207"/>
        <end position="230"/>
    </location>
</feature>
<feature type="domain" description="C2H2-type" evidence="7">
    <location>
        <begin position="17"/>
        <end position="40"/>
    </location>
</feature>
<feature type="region of interest" description="Disordered" evidence="6">
    <location>
        <begin position="353"/>
        <end position="390"/>
    </location>
</feature>
<dbReference type="SMART" id="SM00355">
    <property type="entry name" value="ZnF_C2H2"/>
    <property type="match status" value="6"/>
</dbReference>
<feature type="domain" description="C2H2-type" evidence="7">
    <location>
        <begin position="47"/>
        <end position="70"/>
    </location>
</feature>
<feature type="compositionally biased region" description="Low complexity" evidence="6">
    <location>
        <begin position="188"/>
        <end position="197"/>
    </location>
</feature>
<feature type="domain" description="C2H2-type" evidence="7">
    <location>
        <begin position="236"/>
        <end position="258"/>
    </location>
</feature>
<evidence type="ECO:0000313" key="8">
    <source>
        <dbReference type="EMBL" id="ABA81836.1"/>
    </source>
</evidence>
<dbReference type="VEuPathDB" id="VectorBase:FBgn0262160"/>
<accession>Q3KN37</accession>
<feature type="domain" description="C2H2-type" evidence="7">
    <location>
        <begin position="291"/>
        <end position="313"/>
    </location>
</feature>
<evidence type="ECO:0000256" key="4">
    <source>
        <dbReference type="ARBA" id="ARBA00022833"/>
    </source>
</evidence>
<dbReference type="InterPro" id="IPR036236">
    <property type="entry name" value="Znf_C2H2_sf"/>
</dbReference>
<dbReference type="SUPFAM" id="SSF57667">
    <property type="entry name" value="beta-beta-alpha zinc fingers"/>
    <property type="match status" value="1"/>
</dbReference>
<dbReference type="PANTHER" id="PTHR24403">
    <property type="entry name" value="ZINC FINGER PROTEIN"/>
    <property type="match status" value="1"/>
</dbReference>
<name>Q3KN37_DROME</name>
<dbReference type="InterPro" id="IPR013087">
    <property type="entry name" value="Znf_C2H2_type"/>
</dbReference>
<evidence type="ECO:0000256" key="2">
    <source>
        <dbReference type="ARBA" id="ARBA00022737"/>
    </source>
</evidence>
<feature type="region of interest" description="Disordered" evidence="6">
    <location>
        <begin position="176"/>
        <end position="203"/>
    </location>
</feature>
<dbReference type="InterPro" id="IPR050688">
    <property type="entry name" value="Zinc_finger/UBP_domain"/>
</dbReference>
<gene>
    <name evidence="8" type="primary">CG9932</name>
</gene>
<keyword evidence="2" id="KW-0677">Repeat</keyword>
<dbReference type="PANTHER" id="PTHR24403:SF94">
    <property type="entry name" value="KUMGANG"/>
    <property type="match status" value="1"/>
</dbReference>
<evidence type="ECO:0000256" key="6">
    <source>
        <dbReference type="SAM" id="MobiDB-lite"/>
    </source>
</evidence>
<sequence length="390" mass="44594">MDAKEEGLPQCKIKRNYSCNHCAYFTQNPRYHLTHLRDVHGEKIVINKCKLCLYASRHFQKLVRHMKMVHGCTDGIPSGHGQARGKRGMSREARKRRLEESVGVMGGQSLTVTVPDVPTLEQVKRELLLQEEKLQRDIQAFNQRQREEQQREQQRELELVATSAYERQMQVLRDYERQSPAEPPTPSPTSGSATPPSNGEEPQNRLLKCSACEFTTLYRTQLRAHELAEHGKTKFFRCDKCSYVTHIKARFSKHVKYHSMPMIKCVTCDFRTPYKWNLDRHMKNHGGAGAFKCAACDFTADIKQSLTVHEMNHHVPPVGNAGSIWPRRQNKVGASEMCEDFLSDSAELEDQYNNNNVDDELDGVDDADEAMSGGEEQPLHLHHYGNTDNS</sequence>
<dbReference type="GO" id="GO:0008270">
    <property type="term" value="F:zinc ion binding"/>
    <property type="evidence" value="ECO:0007669"/>
    <property type="project" value="UniProtKB-KW"/>
</dbReference>
<reference evidence="8" key="1">
    <citation type="submission" date="2005-10" db="EMBL/GenBank/DDBJ databases">
        <authorList>
            <person name="Stapleton M."/>
            <person name="Carlson J."/>
            <person name="Chavez C."/>
            <person name="Frise E."/>
            <person name="George R."/>
            <person name="Pacleb J."/>
            <person name="Park S."/>
            <person name="Wan K."/>
            <person name="Yu C."/>
            <person name="Celniker S."/>
        </authorList>
    </citation>
    <scope>NUCLEOTIDE SEQUENCE</scope>
</reference>
<feature type="compositionally biased region" description="Acidic residues" evidence="6">
    <location>
        <begin position="357"/>
        <end position="369"/>
    </location>
</feature>
<organism evidence="8">
    <name type="scientific">Drosophila melanogaster</name>
    <name type="common">Fruit fly</name>
    <dbReference type="NCBI Taxonomy" id="7227"/>
    <lineage>
        <taxon>Eukaryota</taxon>
        <taxon>Metazoa</taxon>
        <taxon>Ecdysozoa</taxon>
        <taxon>Arthropoda</taxon>
        <taxon>Hexapoda</taxon>
        <taxon>Insecta</taxon>
        <taxon>Pterygota</taxon>
        <taxon>Neoptera</taxon>
        <taxon>Endopterygota</taxon>
        <taxon>Diptera</taxon>
        <taxon>Brachycera</taxon>
        <taxon>Muscomorpha</taxon>
        <taxon>Ephydroidea</taxon>
        <taxon>Drosophilidae</taxon>
        <taxon>Drosophila</taxon>
        <taxon>Sophophora</taxon>
    </lineage>
</organism>
<keyword evidence="4" id="KW-0862">Zinc</keyword>
<protein>
    <submittedName>
        <fullName evidence="8">IP14766p</fullName>
    </submittedName>
</protein>
<dbReference type="EMBL" id="BT023902">
    <property type="protein sequence ID" value="ABA81836.1"/>
    <property type="molecule type" value="mRNA"/>
</dbReference>
<feature type="compositionally biased region" description="Basic and acidic residues" evidence="6">
    <location>
        <begin position="89"/>
        <end position="100"/>
    </location>
</feature>
<dbReference type="HOGENOM" id="CLU_231370_0_0_1"/>
<keyword evidence="1" id="KW-0479">Metal-binding</keyword>
<dbReference type="AlphaFoldDB" id="Q3KN37"/>
<evidence type="ECO:0000256" key="3">
    <source>
        <dbReference type="ARBA" id="ARBA00022771"/>
    </source>
</evidence>
<evidence type="ECO:0000256" key="5">
    <source>
        <dbReference type="SAM" id="Coils"/>
    </source>
</evidence>
<dbReference type="FunFam" id="3.30.160.60:FF:001449">
    <property type="entry name" value="Uncharacterized protein, isoform C"/>
    <property type="match status" value="1"/>
</dbReference>
<evidence type="ECO:0000259" key="7">
    <source>
        <dbReference type="SMART" id="SM00355"/>
    </source>
</evidence>
<proteinExistence type="evidence at transcript level"/>
<keyword evidence="5" id="KW-0175">Coiled coil</keyword>
<feature type="coiled-coil region" evidence="5">
    <location>
        <begin position="120"/>
        <end position="151"/>
    </location>
</feature>
<dbReference type="OrthoDB" id="6417347at2759"/>
<feature type="region of interest" description="Disordered" evidence="6">
    <location>
        <begin position="77"/>
        <end position="102"/>
    </location>
</feature>
<feature type="domain" description="C2H2-type" evidence="7">
    <location>
        <begin position="263"/>
        <end position="285"/>
    </location>
</feature>
<dbReference type="Bgee" id="FBgn0262160">
    <property type="expression patterns" value="Expressed in hemocyte (sensu Nematoda and Protostomia) in insect leg and 277 other cell types or tissues"/>
</dbReference>
<dbReference type="Gene3D" id="3.30.160.60">
    <property type="entry name" value="Classic Zinc Finger"/>
    <property type="match status" value="3"/>
</dbReference>
<evidence type="ECO:0000256" key="1">
    <source>
        <dbReference type="ARBA" id="ARBA00022723"/>
    </source>
</evidence>